<evidence type="ECO:0000313" key="13">
    <source>
        <dbReference type="Proteomes" id="UP000694700"/>
    </source>
</evidence>
<keyword evidence="5 11" id="KW-0812">Transmembrane</keyword>
<evidence type="ECO:0000256" key="10">
    <source>
        <dbReference type="ARBA" id="ARBA00023170"/>
    </source>
</evidence>
<dbReference type="GO" id="GO:0001525">
    <property type="term" value="P:angiogenesis"/>
    <property type="evidence" value="ECO:0007669"/>
    <property type="project" value="TreeGrafter"/>
</dbReference>
<dbReference type="GO" id="GO:0006886">
    <property type="term" value="P:intracellular protein transport"/>
    <property type="evidence" value="ECO:0007669"/>
    <property type="project" value="InterPro"/>
</dbReference>
<comment type="subcellular location">
    <subcellularLocation>
        <location evidence="1">Cell membrane</location>
        <topology evidence="1">Single-pass type I membrane protein</topology>
    </subcellularLocation>
</comment>
<evidence type="ECO:0000256" key="7">
    <source>
        <dbReference type="ARBA" id="ARBA00022989"/>
    </source>
</evidence>
<keyword evidence="4" id="KW-1003">Cell membrane</keyword>
<evidence type="ECO:0000256" key="5">
    <source>
        <dbReference type="ARBA" id="ARBA00022692"/>
    </source>
</evidence>
<proteinExistence type="inferred from homology"/>
<dbReference type="Gene3D" id="1.10.150.510">
    <property type="entry name" value="Receptor activity modifying family"/>
    <property type="match status" value="1"/>
</dbReference>
<dbReference type="GO" id="GO:0009986">
    <property type="term" value="C:cell surface"/>
    <property type="evidence" value="ECO:0007669"/>
    <property type="project" value="TreeGrafter"/>
</dbReference>
<dbReference type="GO" id="GO:0007186">
    <property type="term" value="P:G protein-coupled receptor signaling pathway"/>
    <property type="evidence" value="ECO:0007669"/>
    <property type="project" value="TreeGrafter"/>
</dbReference>
<dbReference type="Ensembl" id="ENSCCRT00015119339.1">
    <property type="protein sequence ID" value="ENSCCRP00015115682.1"/>
    <property type="gene ID" value="ENSCCRG00015045715.1"/>
</dbReference>
<dbReference type="GO" id="GO:0031623">
    <property type="term" value="P:receptor internalization"/>
    <property type="evidence" value="ECO:0007669"/>
    <property type="project" value="TreeGrafter"/>
</dbReference>
<keyword evidence="10" id="KW-0675">Receptor</keyword>
<organism evidence="12 13">
    <name type="scientific">Cyprinus carpio</name>
    <name type="common">Common carp</name>
    <dbReference type="NCBI Taxonomy" id="7962"/>
    <lineage>
        <taxon>Eukaryota</taxon>
        <taxon>Metazoa</taxon>
        <taxon>Chordata</taxon>
        <taxon>Craniata</taxon>
        <taxon>Vertebrata</taxon>
        <taxon>Euteleostomi</taxon>
        <taxon>Actinopterygii</taxon>
        <taxon>Neopterygii</taxon>
        <taxon>Teleostei</taxon>
        <taxon>Ostariophysi</taxon>
        <taxon>Cypriniformes</taxon>
        <taxon>Cyprinidae</taxon>
        <taxon>Cyprininae</taxon>
        <taxon>Cyprinus</taxon>
    </lineage>
</organism>
<accession>A0A8C2B5I2</accession>
<dbReference type="GO" id="GO:0015026">
    <property type="term" value="F:coreceptor activity"/>
    <property type="evidence" value="ECO:0007669"/>
    <property type="project" value="InterPro"/>
</dbReference>
<dbReference type="GO" id="GO:0043235">
    <property type="term" value="C:receptor complex"/>
    <property type="evidence" value="ECO:0007669"/>
    <property type="project" value="TreeGrafter"/>
</dbReference>
<sequence>MLQPQLTHSLHVVDIYNLSCTMFYLSGLFLLLVDPSMIYGQMTQDNRTAFEERPNVTYEDNDSEDFHTQNFFSHCHEKMLKDYGRNCSQNFSEIMSELGEENWCNMEMVIRHYNSLTVCMESGSIESGCFYPNHVVEQLFVRIHRQYFSLCSNEEDLLDAPAGVVLVATLLPILLIPFIVYIVVWKSSLRD</sequence>
<evidence type="ECO:0000256" key="2">
    <source>
        <dbReference type="ARBA" id="ARBA00007087"/>
    </source>
</evidence>
<dbReference type="PANTHER" id="PTHR14076">
    <property type="entry name" value="RECEPTOR ACTIVITY MODIFYING PROTEIN RAMP"/>
    <property type="match status" value="1"/>
</dbReference>
<reference evidence="12" key="1">
    <citation type="submission" date="2025-08" db="UniProtKB">
        <authorList>
            <consortium name="Ensembl"/>
        </authorList>
    </citation>
    <scope>IDENTIFICATION</scope>
</reference>
<dbReference type="GO" id="GO:0072659">
    <property type="term" value="P:protein localization to plasma membrane"/>
    <property type="evidence" value="ECO:0007669"/>
    <property type="project" value="TreeGrafter"/>
</dbReference>
<dbReference type="AlphaFoldDB" id="A0A8C2B5I2"/>
<dbReference type="InterPro" id="IPR006985">
    <property type="entry name" value="RAMP"/>
</dbReference>
<keyword evidence="7 11" id="KW-1133">Transmembrane helix</keyword>
<feature type="transmembrane region" description="Helical" evidence="11">
    <location>
        <begin position="162"/>
        <end position="184"/>
    </location>
</feature>
<evidence type="ECO:0000256" key="8">
    <source>
        <dbReference type="ARBA" id="ARBA00023136"/>
    </source>
</evidence>
<evidence type="ECO:0000256" key="6">
    <source>
        <dbReference type="ARBA" id="ARBA00022729"/>
    </source>
</evidence>
<dbReference type="GO" id="GO:0032870">
    <property type="term" value="P:cellular response to hormone stimulus"/>
    <property type="evidence" value="ECO:0007669"/>
    <property type="project" value="TreeGrafter"/>
</dbReference>
<evidence type="ECO:0000256" key="9">
    <source>
        <dbReference type="ARBA" id="ARBA00023157"/>
    </source>
</evidence>
<dbReference type="InterPro" id="IPR038126">
    <property type="entry name" value="RAMP_sf"/>
</dbReference>
<keyword evidence="3" id="KW-0813">Transport</keyword>
<dbReference type="GO" id="GO:0006816">
    <property type="term" value="P:calcium ion transport"/>
    <property type="evidence" value="ECO:0007669"/>
    <property type="project" value="TreeGrafter"/>
</dbReference>
<evidence type="ECO:0000313" key="12">
    <source>
        <dbReference type="Ensembl" id="ENSCCRP00015115682.1"/>
    </source>
</evidence>
<keyword evidence="9" id="KW-1015">Disulfide bond</keyword>
<dbReference type="PANTHER" id="PTHR14076:SF9">
    <property type="entry name" value="RECEPTOR ACTIVITY-MODIFYING PROTEIN 2"/>
    <property type="match status" value="1"/>
</dbReference>
<comment type="similarity">
    <text evidence="2">Belongs to the RAMP family.</text>
</comment>
<evidence type="ECO:0000256" key="4">
    <source>
        <dbReference type="ARBA" id="ARBA00022475"/>
    </source>
</evidence>
<dbReference type="Proteomes" id="UP000694700">
    <property type="component" value="Unplaced"/>
</dbReference>
<name>A0A8C2B5I2_CYPCA</name>
<keyword evidence="6" id="KW-0732">Signal</keyword>
<dbReference type="GO" id="GO:0005886">
    <property type="term" value="C:plasma membrane"/>
    <property type="evidence" value="ECO:0007669"/>
    <property type="project" value="UniProtKB-SubCell"/>
</dbReference>
<feature type="transmembrane region" description="Helical" evidence="11">
    <location>
        <begin position="15"/>
        <end position="33"/>
    </location>
</feature>
<protein>
    <submittedName>
        <fullName evidence="12">Si:ch73-334d15.2</fullName>
    </submittedName>
</protein>
<dbReference type="GO" id="GO:0008277">
    <property type="term" value="P:regulation of G protein-coupled receptor signaling pathway"/>
    <property type="evidence" value="ECO:0007669"/>
    <property type="project" value="InterPro"/>
</dbReference>
<keyword evidence="8 11" id="KW-0472">Membrane</keyword>
<evidence type="ECO:0000256" key="3">
    <source>
        <dbReference type="ARBA" id="ARBA00022448"/>
    </source>
</evidence>
<evidence type="ECO:0000256" key="11">
    <source>
        <dbReference type="SAM" id="Phobius"/>
    </source>
</evidence>
<evidence type="ECO:0000256" key="1">
    <source>
        <dbReference type="ARBA" id="ARBA00004251"/>
    </source>
</evidence>
<dbReference type="Pfam" id="PF04901">
    <property type="entry name" value="RAMP"/>
    <property type="match status" value="1"/>
</dbReference>